<dbReference type="AlphaFoldDB" id="A0A9P0CE50"/>
<reference evidence="2" key="1">
    <citation type="submission" date="2021-12" db="EMBL/GenBank/DDBJ databases">
        <authorList>
            <person name="King R."/>
        </authorList>
    </citation>
    <scope>NUCLEOTIDE SEQUENCE</scope>
</reference>
<keyword evidence="3" id="KW-1185">Reference proteome</keyword>
<dbReference type="Proteomes" id="UP001152759">
    <property type="component" value="Chromosome 9"/>
</dbReference>
<evidence type="ECO:0000313" key="3">
    <source>
        <dbReference type="Proteomes" id="UP001152759"/>
    </source>
</evidence>
<evidence type="ECO:0000256" key="1">
    <source>
        <dbReference type="SAM" id="MobiDB-lite"/>
    </source>
</evidence>
<feature type="compositionally biased region" description="Basic and acidic residues" evidence="1">
    <location>
        <begin position="198"/>
        <end position="308"/>
    </location>
</feature>
<feature type="region of interest" description="Disordered" evidence="1">
    <location>
        <begin position="152"/>
        <end position="180"/>
    </location>
</feature>
<organism evidence="2 3">
    <name type="scientific">Bemisia tabaci</name>
    <name type="common">Sweetpotato whitefly</name>
    <name type="synonym">Aleurodes tabaci</name>
    <dbReference type="NCBI Taxonomy" id="7038"/>
    <lineage>
        <taxon>Eukaryota</taxon>
        <taxon>Metazoa</taxon>
        <taxon>Ecdysozoa</taxon>
        <taxon>Arthropoda</taxon>
        <taxon>Hexapoda</taxon>
        <taxon>Insecta</taxon>
        <taxon>Pterygota</taxon>
        <taxon>Neoptera</taxon>
        <taxon>Paraneoptera</taxon>
        <taxon>Hemiptera</taxon>
        <taxon>Sternorrhyncha</taxon>
        <taxon>Aleyrodoidea</taxon>
        <taxon>Aleyrodidae</taxon>
        <taxon>Aleyrodinae</taxon>
        <taxon>Bemisia</taxon>
    </lineage>
</organism>
<accession>A0A9P0CE50</accession>
<sequence length="347" mass="40443">MKIEEEEVEVHLFCFVHLFIVSGSVYRAFKEEGTTSIFHRLSVIKMKKVNFEDLIPKNSPGDIHSARVSLIQNRLSEHKVTKKHVTYAIITSLILNGKSDEVIINEIVGHVAPPPPPPPAIYGASQVAPPPPGYPSTYQLYGGSQYGASPSWAGPPAWGGQGWPKPHESQKTMQNDATSLRDVVKEEFRALWAEERKAEKERLDRERTERERRERDRKERDRKERERQERKRREVERARQEEERKTMKEAAEKKAKEEEERKTMKEAAEKRAKDEEEKKMKEEAAEKRAREEEEKKMKEEAEKRDQVSKAKRRKKLSKEIPAGEWVFHSILHSASQYHRCSQMILLV</sequence>
<proteinExistence type="predicted"/>
<feature type="region of interest" description="Disordered" evidence="1">
    <location>
        <begin position="198"/>
        <end position="317"/>
    </location>
</feature>
<protein>
    <submittedName>
        <fullName evidence="2">Uncharacterized protein</fullName>
    </submittedName>
</protein>
<name>A0A9P0CE50_BEMTA</name>
<dbReference type="EMBL" id="OU963870">
    <property type="protein sequence ID" value="CAH0778528.1"/>
    <property type="molecule type" value="Genomic_DNA"/>
</dbReference>
<evidence type="ECO:0000313" key="2">
    <source>
        <dbReference type="EMBL" id="CAH0778528.1"/>
    </source>
</evidence>
<gene>
    <name evidence="2" type="ORF">BEMITA_LOCUS14316</name>
</gene>